<keyword evidence="3" id="KW-1185">Reference proteome</keyword>
<comment type="caution">
    <text evidence="2">The sequence shown here is derived from an EMBL/GenBank/DDBJ whole genome shotgun (WGS) entry which is preliminary data.</text>
</comment>
<name>A0ABX3L0R9_9CLOT</name>
<keyword evidence="1" id="KW-0472">Membrane</keyword>
<keyword evidence="1" id="KW-1133">Transmembrane helix</keyword>
<protein>
    <recommendedName>
        <fullName evidence="4">DUF4321 domain-containing protein</fullName>
    </recommendedName>
</protein>
<organism evidence="2 3">
    <name type="scientific">Clostridium tepidum</name>
    <dbReference type="NCBI Taxonomy" id="1962263"/>
    <lineage>
        <taxon>Bacteria</taxon>
        <taxon>Bacillati</taxon>
        <taxon>Bacillota</taxon>
        <taxon>Clostridia</taxon>
        <taxon>Eubacteriales</taxon>
        <taxon>Clostridiaceae</taxon>
        <taxon>Clostridium</taxon>
    </lineage>
</organism>
<reference evidence="2 3" key="1">
    <citation type="submission" date="2016-12" db="EMBL/GenBank/DDBJ databases">
        <title>Clostridium tepidum sp. nov., a close relative of Clostridium sporogenes and Clostridium botulinum Group I.</title>
        <authorList>
            <person name="Dobritsa A.P."/>
            <person name="Kutumbaka K."/>
            <person name="Werner K."/>
            <person name="Samadpour M."/>
        </authorList>
    </citation>
    <scope>NUCLEOTIDE SEQUENCE [LARGE SCALE GENOMIC DNA]</scope>
    <source>
        <strain evidence="2 3">PE</strain>
    </source>
</reference>
<sequence length="96" mass="11091">MIRDKLFRLSLLIELILTFFVSAKTVKETVIIVYKYGFPFRYLDVYSEKIVDENLIVILTSGNSGVNLNLIPLIGNIAIIYAIIYFIDFIVKKQNK</sequence>
<keyword evidence="1" id="KW-0812">Transmembrane</keyword>
<gene>
    <name evidence="2" type="ORF">BS637_13280</name>
</gene>
<dbReference type="EMBL" id="MRAD01000019">
    <property type="protein sequence ID" value="OOO61269.1"/>
    <property type="molecule type" value="Genomic_DNA"/>
</dbReference>
<feature type="transmembrane region" description="Helical" evidence="1">
    <location>
        <begin position="70"/>
        <end position="91"/>
    </location>
</feature>
<accession>A0ABX3L0R9</accession>
<proteinExistence type="predicted"/>
<evidence type="ECO:0000256" key="1">
    <source>
        <dbReference type="SAM" id="Phobius"/>
    </source>
</evidence>
<evidence type="ECO:0000313" key="2">
    <source>
        <dbReference type="EMBL" id="OOO61269.1"/>
    </source>
</evidence>
<dbReference type="Proteomes" id="UP000190206">
    <property type="component" value="Unassembled WGS sequence"/>
</dbReference>
<dbReference type="RefSeq" id="WP_078025256.1">
    <property type="nucleotide sequence ID" value="NZ_MRAD01000019.1"/>
</dbReference>
<evidence type="ECO:0008006" key="4">
    <source>
        <dbReference type="Google" id="ProtNLM"/>
    </source>
</evidence>
<evidence type="ECO:0000313" key="3">
    <source>
        <dbReference type="Proteomes" id="UP000190206"/>
    </source>
</evidence>